<keyword evidence="13" id="KW-1185">Reference proteome</keyword>
<accession>A0A7Y0ELH0</accession>
<evidence type="ECO:0000313" key="12">
    <source>
        <dbReference type="EMBL" id="NMM65586.1"/>
    </source>
</evidence>
<dbReference type="AlphaFoldDB" id="A0A7Y0ELH0"/>
<dbReference type="GO" id="GO:0046872">
    <property type="term" value="F:metal ion binding"/>
    <property type="evidence" value="ECO:0007669"/>
    <property type="project" value="UniProtKB-KW"/>
</dbReference>
<name>A0A7Y0ELH0_9CLOT</name>
<dbReference type="EC" id="2.8.1.7" evidence="10"/>
<evidence type="ECO:0000256" key="10">
    <source>
        <dbReference type="HAMAP-Rule" id="MF_00331"/>
    </source>
</evidence>
<evidence type="ECO:0000256" key="3">
    <source>
        <dbReference type="ARBA" id="ARBA00022490"/>
    </source>
</evidence>
<comment type="caution">
    <text evidence="12">The sequence shown here is derived from an EMBL/GenBank/DDBJ whole genome shotgun (WGS) entry which is preliminary data.</text>
</comment>
<dbReference type="InterPro" id="IPR015422">
    <property type="entry name" value="PyrdxlP-dep_Trfase_small"/>
</dbReference>
<feature type="binding site" evidence="10">
    <location>
        <position position="152"/>
    </location>
    <ligand>
        <name>pyridoxal 5'-phosphate</name>
        <dbReference type="ChEBI" id="CHEBI:597326"/>
    </ligand>
</feature>
<evidence type="ECO:0000256" key="2">
    <source>
        <dbReference type="ARBA" id="ARBA00006490"/>
    </source>
</evidence>
<keyword evidence="8 10" id="KW-0411">Iron-sulfur</keyword>
<feature type="modified residue" description="N6-(pyridoxal phosphate)lysine" evidence="10">
    <location>
        <position position="203"/>
    </location>
</feature>
<dbReference type="Gene3D" id="1.10.260.50">
    <property type="match status" value="1"/>
</dbReference>
<feature type="binding site" evidence="10">
    <location>
        <position position="180"/>
    </location>
    <ligand>
        <name>pyridoxal 5'-phosphate</name>
        <dbReference type="ChEBI" id="CHEBI:597326"/>
    </ligand>
</feature>
<keyword evidence="3 10" id="KW-0963">Cytoplasm</keyword>
<dbReference type="PANTHER" id="PTHR11601:SF34">
    <property type="entry name" value="CYSTEINE DESULFURASE"/>
    <property type="match status" value="1"/>
</dbReference>
<comment type="function">
    <text evidence="10">Master enzyme that delivers sulfur to a number of partners involved in Fe-S cluster assembly, tRNA modification or cofactor biosynthesis. Catalyzes the removal of elemental sulfur atoms from cysteine to produce alanine. Functions as a sulfur delivery protein for Fe-S cluster synthesis onto IscU, an Fe-S scaffold assembly protein, as well as other S acceptor proteins.</text>
</comment>
<dbReference type="GO" id="GO:0030170">
    <property type="term" value="F:pyridoxal phosphate binding"/>
    <property type="evidence" value="ECO:0007669"/>
    <property type="project" value="UniProtKB-UniRule"/>
</dbReference>
<evidence type="ECO:0000256" key="5">
    <source>
        <dbReference type="ARBA" id="ARBA00022723"/>
    </source>
</evidence>
<dbReference type="GO" id="GO:0005737">
    <property type="term" value="C:cytoplasm"/>
    <property type="evidence" value="ECO:0007669"/>
    <property type="project" value="UniProtKB-SubCell"/>
</dbReference>
<comment type="cofactor">
    <cofactor evidence="1 10">
        <name>pyridoxal 5'-phosphate</name>
        <dbReference type="ChEBI" id="CHEBI:597326"/>
    </cofactor>
</comment>
<dbReference type="InterPro" id="IPR010240">
    <property type="entry name" value="Cys_deSase_IscS"/>
</dbReference>
<keyword evidence="5 10" id="KW-0479">Metal-binding</keyword>
<gene>
    <name evidence="12" type="primary">nifS</name>
    <name evidence="10" type="synonym">iscS</name>
    <name evidence="12" type="ORF">HBE96_23700</name>
</gene>
<comment type="subunit">
    <text evidence="10">Homodimer. Forms a heterotetramer with IscU, interacts with other sulfur acceptors.</text>
</comment>
<dbReference type="InterPro" id="IPR015424">
    <property type="entry name" value="PyrdxlP-dep_Trfase"/>
</dbReference>
<dbReference type="GO" id="GO:0051537">
    <property type="term" value="F:2 iron, 2 sulfur cluster binding"/>
    <property type="evidence" value="ECO:0007669"/>
    <property type="project" value="UniProtKB-UniRule"/>
</dbReference>
<feature type="binding site" evidence="10">
    <location>
        <position position="238"/>
    </location>
    <ligand>
        <name>pyridoxal 5'-phosphate</name>
        <dbReference type="ChEBI" id="CHEBI:597326"/>
    </ligand>
</feature>
<dbReference type="Gene3D" id="3.40.640.10">
    <property type="entry name" value="Type I PLP-dependent aspartate aminotransferase-like (Major domain)"/>
    <property type="match status" value="1"/>
</dbReference>
<dbReference type="PIRSF" id="PIRSF005572">
    <property type="entry name" value="NifS"/>
    <property type="match status" value="1"/>
</dbReference>
<evidence type="ECO:0000256" key="6">
    <source>
        <dbReference type="ARBA" id="ARBA00022898"/>
    </source>
</evidence>
<reference evidence="12 13" key="1">
    <citation type="submission" date="2020-06" db="EMBL/GenBank/DDBJ databases">
        <title>Complete Genome Sequence of Clostridium muelleri sp. nov. P21T, an Acid-Alcohol Producing Acetogen Isolated from Old Hay.</title>
        <authorList>
            <person name="Duncan K.E."/>
            <person name="Tanner R.S."/>
        </authorList>
    </citation>
    <scope>NUCLEOTIDE SEQUENCE [LARGE SCALE GENOMIC DNA]</scope>
    <source>
        <strain evidence="12 13">P21</strain>
    </source>
</reference>
<dbReference type="InterPro" id="IPR015421">
    <property type="entry name" value="PyrdxlP-dep_Trfase_major"/>
</dbReference>
<keyword evidence="7 10" id="KW-0408">Iron</keyword>
<dbReference type="InterPro" id="IPR017772">
    <property type="entry name" value="Cys_deSase_NifS_bac/arc"/>
</dbReference>
<feature type="active site" description="Cysteine persulfide intermediate" evidence="10">
    <location>
        <position position="327"/>
    </location>
</feature>
<dbReference type="EMBL" id="JABBNI010000066">
    <property type="protein sequence ID" value="NMM65586.1"/>
    <property type="molecule type" value="Genomic_DNA"/>
</dbReference>
<dbReference type="GO" id="GO:0031071">
    <property type="term" value="F:cysteine desulfurase activity"/>
    <property type="evidence" value="ECO:0007669"/>
    <property type="project" value="UniProtKB-UniRule"/>
</dbReference>
<evidence type="ECO:0000313" key="13">
    <source>
        <dbReference type="Proteomes" id="UP000537131"/>
    </source>
</evidence>
<dbReference type="InterPro" id="IPR016454">
    <property type="entry name" value="Cysteine_dSase"/>
</dbReference>
<dbReference type="UniPathway" id="UPA00266"/>
<comment type="similarity">
    <text evidence="2 10">Belongs to the class-V pyridoxal-phosphate-dependent aminotransferase family. NifS/IscS subfamily.</text>
</comment>
<organism evidence="12 13">
    <name type="scientific">Clostridium muellerianum</name>
    <dbReference type="NCBI Taxonomy" id="2716538"/>
    <lineage>
        <taxon>Bacteria</taxon>
        <taxon>Bacillati</taxon>
        <taxon>Bacillota</taxon>
        <taxon>Clostridia</taxon>
        <taxon>Eubacteriales</taxon>
        <taxon>Clostridiaceae</taxon>
        <taxon>Clostridium</taxon>
    </lineage>
</organism>
<dbReference type="NCBIfam" id="NF002806">
    <property type="entry name" value="PRK02948.1"/>
    <property type="match status" value="1"/>
</dbReference>
<dbReference type="GO" id="GO:0006520">
    <property type="term" value="P:amino acid metabolic process"/>
    <property type="evidence" value="ECO:0007669"/>
    <property type="project" value="InterPro"/>
</dbReference>
<sequence length="400" mass="43899">MNKNVYMDYSATTYTKPEVLKEMLPYFTEYFGNPSSLYSMSDAPRKAIDKARERVAKALNASKDEIFFTAGGSESDNWILKGIAFANKNKGNHIITTKIEHHAILHTCKFLEKNGFDVTYLPVDEYGLISIEDLKKAITDKTILVSVMFANNEVGSIQPIEKIGKVCKEHNIYFHTDSVQAVGHVKIDVQAMNITALSLAGHKFYGPKGAGALYLKKGTKIENLIHGGGQEKGKRATTENVPGIVGLGKAIELAVEELEPESKRLTKLRDKLLNGLVEKVPYVKVNGPIGEKRMPGNVNVSFIGIEGETLLLDLDDAGIFASTGSACASGSLDPSHVLLALGLKHEVAHGSLRLSLGAGTTEEQVDYALEVIPKVVERRREMSPLWEDFIKKENAKKEGR</sequence>
<dbReference type="Proteomes" id="UP000537131">
    <property type="component" value="Unassembled WGS sequence"/>
</dbReference>
<evidence type="ECO:0000256" key="9">
    <source>
        <dbReference type="ARBA" id="ARBA00050776"/>
    </source>
</evidence>
<protein>
    <recommendedName>
        <fullName evidence="10">Cysteine desulfurase IscS</fullName>
        <ecNumber evidence="10">2.8.1.7</ecNumber>
    </recommendedName>
</protein>
<dbReference type="PANTHER" id="PTHR11601">
    <property type="entry name" value="CYSTEINE DESULFURYLASE FAMILY MEMBER"/>
    <property type="match status" value="1"/>
</dbReference>
<dbReference type="Pfam" id="PF00266">
    <property type="entry name" value="Aminotran_5"/>
    <property type="match status" value="1"/>
</dbReference>
<dbReference type="GO" id="GO:0044571">
    <property type="term" value="P:[2Fe-2S] cluster assembly"/>
    <property type="evidence" value="ECO:0007669"/>
    <property type="project" value="UniProtKB-UniRule"/>
</dbReference>
<evidence type="ECO:0000256" key="1">
    <source>
        <dbReference type="ARBA" id="ARBA00001933"/>
    </source>
</evidence>
<proteinExistence type="inferred from homology"/>
<comment type="pathway">
    <text evidence="10">Cofactor biosynthesis; iron-sulfur cluster biosynthesis.</text>
</comment>
<keyword evidence="4 10" id="KW-0808">Transferase</keyword>
<evidence type="ECO:0000256" key="7">
    <source>
        <dbReference type="ARBA" id="ARBA00023004"/>
    </source>
</evidence>
<keyword evidence="6 10" id="KW-0663">Pyridoxal phosphate</keyword>
<keyword evidence="10" id="KW-0001">2Fe-2S</keyword>
<dbReference type="NCBIfam" id="TIGR03402">
    <property type="entry name" value="FeS_nifS"/>
    <property type="match status" value="1"/>
</dbReference>
<comment type="caution">
    <text evidence="10">Lacks conserved residue(s) required for the propagation of feature annotation.</text>
</comment>
<dbReference type="InterPro" id="IPR000192">
    <property type="entry name" value="Aminotrans_V_dom"/>
</dbReference>
<feature type="binding site" description="via persulfide group" evidence="10">
    <location>
        <position position="327"/>
    </location>
    <ligand>
        <name>[2Fe-2S] cluster</name>
        <dbReference type="ChEBI" id="CHEBI:190135"/>
        <note>ligand shared with IscU</note>
    </ligand>
</feature>
<evidence type="ECO:0000256" key="8">
    <source>
        <dbReference type="ARBA" id="ARBA00023014"/>
    </source>
</evidence>
<comment type="subcellular location">
    <subcellularLocation>
        <location evidence="10">Cytoplasm</location>
    </subcellularLocation>
</comment>
<evidence type="ECO:0000259" key="11">
    <source>
        <dbReference type="Pfam" id="PF00266"/>
    </source>
</evidence>
<dbReference type="Gene3D" id="3.90.1150.10">
    <property type="entry name" value="Aspartate Aminotransferase, domain 1"/>
    <property type="match status" value="1"/>
</dbReference>
<comment type="catalytic activity">
    <reaction evidence="9 10">
        <text>(sulfur carrier)-H + L-cysteine = (sulfur carrier)-SH + L-alanine</text>
        <dbReference type="Rhea" id="RHEA:43892"/>
        <dbReference type="Rhea" id="RHEA-COMP:14737"/>
        <dbReference type="Rhea" id="RHEA-COMP:14739"/>
        <dbReference type="ChEBI" id="CHEBI:29917"/>
        <dbReference type="ChEBI" id="CHEBI:35235"/>
        <dbReference type="ChEBI" id="CHEBI:57972"/>
        <dbReference type="ChEBI" id="CHEBI:64428"/>
        <dbReference type="EC" id="2.8.1.7"/>
    </reaction>
</comment>
<evidence type="ECO:0000256" key="4">
    <source>
        <dbReference type="ARBA" id="ARBA00022679"/>
    </source>
</evidence>
<dbReference type="HAMAP" id="MF_00331">
    <property type="entry name" value="Cys_desulf_IscS"/>
    <property type="match status" value="1"/>
</dbReference>
<dbReference type="RefSeq" id="WP_169300183.1">
    <property type="nucleotide sequence ID" value="NZ_JABBNI010000066.1"/>
</dbReference>
<dbReference type="FunFam" id="3.40.640.10:FF:000084">
    <property type="entry name" value="IscS-like cysteine desulfurase"/>
    <property type="match status" value="1"/>
</dbReference>
<feature type="domain" description="Aminotransferase class V" evidence="11">
    <location>
        <begin position="5"/>
        <end position="367"/>
    </location>
</feature>
<dbReference type="SUPFAM" id="SSF53383">
    <property type="entry name" value="PLP-dependent transferases"/>
    <property type="match status" value="1"/>
</dbReference>
<feature type="binding site" evidence="10">
    <location>
        <begin position="72"/>
        <end position="73"/>
    </location>
    <ligand>
        <name>pyridoxal 5'-phosphate</name>
        <dbReference type="ChEBI" id="CHEBI:597326"/>
    </ligand>
</feature>